<dbReference type="SMART" id="SM00075">
    <property type="entry name" value="HYDRO"/>
    <property type="match status" value="1"/>
</dbReference>
<evidence type="ECO:0000256" key="3">
    <source>
        <dbReference type="ARBA" id="ARBA00022512"/>
    </source>
</evidence>
<dbReference type="InParanoid" id="D8PRY2"/>
<dbReference type="VEuPathDB" id="FungiDB:SCHCODRAFT_073533"/>
<dbReference type="eggNOG" id="ENOG502R1ZA">
    <property type="taxonomic scope" value="Eukaryota"/>
</dbReference>
<evidence type="ECO:0000256" key="7">
    <source>
        <dbReference type="RuleBase" id="RU365009"/>
    </source>
</evidence>
<dbReference type="InterPro" id="IPR019778">
    <property type="entry name" value="Class_I_Hydrophobin_CS"/>
</dbReference>
<feature type="chain" id="PRO_5013984316" description="Hydrophobin" evidence="7">
    <location>
        <begin position="17"/>
        <end position="111"/>
    </location>
</feature>
<keyword evidence="4 7" id="KW-0964">Secreted</keyword>
<dbReference type="RefSeq" id="XP_003038794.1">
    <property type="nucleotide sequence ID" value="XM_003038748.1"/>
</dbReference>
<dbReference type="HOGENOM" id="CLU_105134_3_1_1"/>
<protein>
    <recommendedName>
        <fullName evidence="7">Hydrophobin</fullName>
    </recommendedName>
</protein>
<evidence type="ECO:0000256" key="1">
    <source>
        <dbReference type="ARBA" id="ARBA00004191"/>
    </source>
</evidence>
<dbReference type="Proteomes" id="UP000007431">
    <property type="component" value="Unassembled WGS sequence"/>
</dbReference>
<evidence type="ECO:0000313" key="8">
    <source>
        <dbReference type="EMBL" id="EFJ03892.1"/>
    </source>
</evidence>
<name>D8PRY2_SCHCM</name>
<dbReference type="GO" id="GO:0009277">
    <property type="term" value="C:fungal-type cell wall"/>
    <property type="evidence" value="ECO:0007669"/>
    <property type="project" value="InterPro"/>
</dbReference>
<keyword evidence="5 7" id="KW-0732">Signal</keyword>
<dbReference type="AlphaFoldDB" id="D8PRY2"/>
<evidence type="ECO:0000256" key="6">
    <source>
        <dbReference type="ARBA" id="ARBA00023157"/>
    </source>
</evidence>
<evidence type="ECO:0000256" key="4">
    <source>
        <dbReference type="ARBA" id="ARBA00022525"/>
    </source>
</evidence>
<dbReference type="EMBL" id="GL377302">
    <property type="protein sequence ID" value="EFJ03892.1"/>
    <property type="molecule type" value="Genomic_DNA"/>
</dbReference>
<dbReference type="GO" id="GO:0005199">
    <property type="term" value="F:structural constituent of cell wall"/>
    <property type="evidence" value="ECO:0007669"/>
    <property type="project" value="InterPro"/>
</dbReference>
<comment type="subcellular location">
    <subcellularLocation>
        <location evidence="1 7">Secreted</location>
        <location evidence="1 7">Cell wall</location>
    </subcellularLocation>
</comment>
<dbReference type="Pfam" id="PF01185">
    <property type="entry name" value="Hydrophobin"/>
    <property type="match status" value="1"/>
</dbReference>
<keyword evidence="6 7" id="KW-1015">Disulfide bond</keyword>
<sequence length="111" mass="10703">MRFSLALLALPALAAAAAVPGGGKGAGQACNSGPVQCCNETTTVANAQKQGLLGGLLGVVVGPITGLVGLNCSPISVVGVLTGNSCTAQTVCCDHVTQNGLVNVGCTPISL</sequence>
<evidence type="ECO:0000256" key="2">
    <source>
        <dbReference type="ARBA" id="ARBA00010446"/>
    </source>
</evidence>
<dbReference type="OrthoDB" id="4225815at2759"/>
<dbReference type="KEGG" id="scm:SCHCO_073533"/>
<keyword evidence="3 7" id="KW-0134">Cell wall</keyword>
<dbReference type="STRING" id="578458.D8PRY2"/>
<proteinExistence type="inferred from homology"/>
<gene>
    <name evidence="8" type="primary">SC4</name>
    <name evidence="8" type="ORF">SCHCODRAFT_73533</name>
</gene>
<evidence type="ECO:0000313" key="9">
    <source>
        <dbReference type="Proteomes" id="UP000007431"/>
    </source>
</evidence>
<feature type="signal peptide" evidence="7">
    <location>
        <begin position="1"/>
        <end position="16"/>
    </location>
</feature>
<evidence type="ECO:0000256" key="5">
    <source>
        <dbReference type="ARBA" id="ARBA00022729"/>
    </source>
</evidence>
<organism evidence="9">
    <name type="scientific">Schizophyllum commune (strain H4-8 / FGSC 9210)</name>
    <name type="common">Split gill fungus</name>
    <dbReference type="NCBI Taxonomy" id="578458"/>
    <lineage>
        <taxon>Eukaryota</taxon>
        <taxon>Fungi</taxon>
        <taxon>Dikarya</taxon>
        <taxon>Basidiomycota</taxon>
        <taxon>Agaricomycotina</taxon>
        <taxon>Agaricomycetes</taxon>
        <taxon>Agaricomycetidae</taxon>
        <taxon>Agaricales</taxon>
        <taxon>Schizophyllaceae</taxon>
        <taxon>Schizophyllum</taxon>
    </lineage>
</organism>
<accession>D8PRY2</accession>
<comment type="similarity">
    <text evidence="2 7">Belongs to the fungal hydrophobin family.</text>
</comment>
<dbReference type="GeneID" id="9594590"/>
<dbReference type="InterPro" id="IPR001338">
    <property type="entry name" value="Class_I_Hydrophobin"/>
</dbReference>
<dbReference type="PROSITE" id="PS00956">
    <property type="entry name" value="HYDROPHOBIN"/>
    <property type="match status" value="1"/>
</dbReference>
<reference evidence="8 9" key="1">
    <citation type="journal article" date="2010" name="Nat. Biotechnol.">
        <title>Genome sequence of the model mushroom Schizophyllum commune.</title>
        <authorList>
            <person name="Ohm R.A."/>
            <person name="de Jong J.F."/>
            <person name="Lugones L.G."/>
            <person name="Aerts A."/>
            <person name="Kothe E."/>
            <person name="Stajich J.E."/>
            <person name="de Vries R.P."/>
            <person name="Record E."/>
            <person name="Levasseur A."/>
            <person name="Baker S.E."/>
            <person name="Bartholomew K.A."/>
            <person name="Coutinho P.M."/>
            <person name="Erdmann S."/>
            <person name="Fowler T.J."/>
            <person name="Gathman A.C."/>
            <person name="Lombard V."/>
            <person name="Henrissat B."/>
            <person name="Knabe N."/>
            <person name="Kuees U."/>
            <person name="Lilly W.W."/>
            <person name="Lindquist E."/>
            <person name="Lucas S."/>
            <person name="Magnuson J.K."/>
            <person name="Piumi F."/>
            <person name="Raudaskoski M."/>
            <person name="Salamov A."/>
            <person name="Schmutz J."/>
            <person name="Schwarze F.W.M.R."/>
            <person name="vanKuyk P.A."/>
            <person name="Horton J.S."/>
            <person name="Grigoriev I.V."/>
            <person name="Woesten H.A.B."/>
        </authorList>
    </citation>
    <scope>NUCLEOTIDE SEQUENCE [LARGE SCALE GENOMIC DNA]</scope>
    <source>
        <strain evidence="9">H4-8 / FGSC 9210</strain>
    </source>
</reference>
<dbReference type="CDD" id="cd23507">
    <property type="entry name" value="hydrophobin_I"/>
    <property type="match status" value="1"/>
</dbReference>
<keyword evidence="9" id="KW-1185">Reference proteome</keyword>
<dbReference type="SMR" id="D8PRY2"/>
<dbReference type="OMA" id="CMPINIG"/>